<comment type="caution">
    <text evidence="1">The sequence shown here is derived from an EMBL/GenBank/DDBJ whole genome shotgun (WGS) entry which is preliminary data.</text>
</comment>
<dbReference type="Proteomes" id="UP000473014">
    <property type="component" value="Unassembled WGS sequence"/>
</dbReference>
<gene>
    <name evidence="1" type="ORF">F0L17_10920</name>
</gene>
<evidence type="ECO:0000313" key="1">
    <source>
        <dbReference type="EMBL" id="MTE19631.1"/>
    </source>
</evidence>
<dbReference type="OrthoDB" id="3543532at2"/>
<reference evidence="1 2" key="1">
    <citation type="submission" date="2019-11" db="EMBL/GenBank/DDBJ databases">
        <authorList>
            <person name="Yuan L."/>
        </authorList>
    </citation>
    <scope>NUCLEOTIDE SEQUENCE [LARGE SCALE GENOMIC DNA]</scope>
    <source>
        <strain evidence="1 2">TRM43335</strain>
    </source>
</reference>
<accession>A0A6G2BBH9</accession>
<proteinExistence type="predicted"/>
<evidence type="ECO:0008006" key="3">
    <source>
        <dbReference type="Google" id="ProtNLM"/>
    </source>
</evidence>
<name>A0A6G2BBH9_9ACTN</name>
<dbReference type="EMBL" id="WIXO01000001">
    <property type="protein sequence ID" value="MTE19631.1"/>
    <property type="molecule type" value="Genomic_DNA"/>
</dbReference>
<sequence length="757" mass="83565">MAVDYETIVNTDLSGLDKAASDWKKMGKRFGDLHDNYRDHVKAAVEADGWQGESATTFKSQAQITLEEYAGARDEAQAVGALLEEAHSTLTDRRGKVLEARDQAVEAGMDVNPGTGRCTLNLDRLDEAKAETYREDPAAREELEERWTKKIRDAVKAVQDADENFRLALAADPDDGNRGLLDGFNGALEDDAGAANAARAEELYSKVERGEKLSREEREELDLLMRENESDQEFSRTFITALGGPDGVIRTHNELTDRAYYEDTGQKKHYLGLDRHLANVVATATTVDGKDKAADERFYDTWREQLREAGVETYDAEVVGGEHSGRQVRGYQSLVTLMQNGDGYDREFLHDLADDIRAAEDPDKGGDPDIWDLDGGFAGTKEEDGTFSPDRNSWFANDPYDGVLGIMSKDPATATAYFDPASEAGEDRLKYLQRDRDWDVVNTSEWRKVEVTGPDKADSDSRVGFGAALEAAMTGHVPGEEPRGKNPTHHSEAEVRVLESVVKSYAEAAAVDKTAIPENIRRNMANALAYYPNDVHDILGKNGDFTRDSLSSEPNDVDVKRQHMLQFVRGVAEDGGAFRTIHDSQVKMVAGEIHDLGREDLMEGTDRARAVAQVSGQVMGSLDYIRADVLGSQRDDEISQNNWGKIYAYHTIGTPVTAVPVFGDALQRLVDVGTGQYAEQLNNEVSNKTTEDLISAYRREGYPRLEEMLHIRAEQVGISEEDLASPEKAFQSTIMNDAGSEYSMALGDAEGAMGDRS</sequence>
<protein>
    <recommendedName>
        <fullName evidence="3">AG2 protein</fullName>
    </recommendedName>
</protein>
<dbReference type="AlphaFoldDB" id="A0A6G2BBH9"/>
<organism evidence="1 2">
    <name type="scientific">Streptomyces taklimakanensis</name>
    <dbReference type="NCBI Taxonomy" id="2569853"/>
    <lineage>
        <taxon>Bacteria</taxon>
        <taxon>Bacillati</taxon>
        <taxon>Actinomycetota</taxon>
        <taxon>Actinomycetes</taxon>
        <taxon>Kitasatosporales</taxon>
        <taxon>Streptomycetaceae</taxon>
        <taxon>Streptomyces</taxon>
    </lineage>
</organism>
<evidence type="ECO:0000313" key="2">
    <source>
        <dbReference type="Proteomes" id="UP000473014"/>
    </source>
</evidence>
<dbReference type="InterPro" id="IPR036689">
    <property type="entry name" value="ESAT-6-like_sf"/>
</dbReference>
<dbReference type="SUPFAM" id="SSF140453">
    <property type="entry name" value="EsxAB dimer-like"/>
    <property type="match status" value="1"/>
</dbReference>
<keyword evidence="2" id="KW-1185">Reference proteome</keyword>
<dbReference type="RefSeq" id="WP_155070928.1">
    <property type="nucleotide sequence ID" value="NZ_WIXO01000001.1"/>
</dbReference>